<accession>A0AAE8Q577</accession>
<gene>
    <name evidence="1" type="ORF">ELG94_35005</name>
</gene>
<name>A0AAE8Q577_9HYPH</name>
<dbReference type="RefSeq" id="WP_130776038.1">
    <property type="nucleotide sequence ID" value="NZ_SIKX01000006.1"/>
</dbReference>
<evidence type="ECO:0000313" key="1">
    <source>
        <dbReference type="EMBL" id="TBF02139.1"/>
    </source>
</evidence>
<dbReference type="Proteomes" id="UP000291892">
    <property type="component" value="Unassembled WGS sequence"/>
</dbReference>
<reference evidence="1 2" key="1">
    <citation type="submission" date="2019-02" db="EMBL/GenBank/DDBJ databases">
        <title>The genomic architecture of introgression among sibling species of bacteria.</title>
        <authorList>
            <person name="Cavassim M.I.A."/>
            <person name="Moeskjaer S."/>
            <person name="Moslemi C."/>
            <person name="Fields B."/>
            <person name="Bachmann A."/>
            <person name="Vilhjalmsson B."/>
            <person name="Schierup M.H."/>
            <person name="Young J.P.W."/>
            <person name="Andersen S.U."/>
        </authorList>
    </citation>
    <scope>NUCLEOTIDE SEQUENCE [LARGE SCALE GENOMIC DNA]</scope>
    <source>
        <strain evidence="1 2">SM42</strain>
    </source>
</reference>
<organism evidence="1 2">
    <name type="scientific">Rhizobium ruizarguesonis</name>
    <dbReference type="NCBI Taxonomy" id="2081791"/>
    <lineage>
        <taxon>Bacteria</taxon>
        <taxon>Pseudomonadati</taxon>
        <taxon>Pseudomonadota</taxon>
        <taxon>Alphaproteobacteria</taxon>
        <taxon>Hyphomicrobiales</taxon>
        <taxon>Rhizobiaceae</taxon>
        <taxon>Rhizobium/Agrobacterium group</taxon>
        <taxon>Rhizobium</taxon>
    </lineage>
</organism>
<dbReference type="AlphaFoldDB" id="A0AAE8Q577"/>
<comment type="caution">
    <text evidence="1">The sequence shown here is derived from an EMBL/GenBank/DDBJ whole genome shotgun (WGS) entry which is preliminary data.</text>
</comment>
<evidence type="ECO:0000313" key="2">
    <source>
        <dbReference type="Proteomes" id="UP000291892"/>
    </source>
</evidence>
<proteinExistence type="predicted"/>
<dbReference type="EMBL" id="SIKX01000006">
    <property type="protein sequence ID" value="TBF02139.1"/>
    <property type="molecule type" value="Genomic_DNA"/>
</dbReference>
<sequence>MLFRKYIQASIVIFAMPVSVTAGDWTEILFSNLANCFPSPQRLLFDADKREFFSENLPVDINKYINPKRAKINPQCSQEILANLATFETRGTFLGNVYRAIRMPVYDHCDCFTCAAYIINFEDSAEAVKARIFSRTGEILKISPDEEIESYEPSLDENGEDTDLEVSAFIYREGNKSSFVCNLTW</sequence>
<protein>
    <submittedName>
        <fullName evidence="1">Uncharacterized protein</fullName>
    </submittedName>
</protein>